<dbReference type="SMART" id="SM01318">
    <property type="entry name" value="SVWC"/>
    <property type="match status" value="1"/>
</dbReference>
<evidence type="ECO:0000256" key="3">
    <source>
        <dbReference type="SAM" id="SignalP"/>
    </source>
</evidence>
<feature type="signal peptide" evidence="3">
    <location>
        <begin position="1"/>
        <end position="21"/>
    </location>
</feature>
<evidence type="ECO:0000256" key="1">
    <source>
        <dbReference type="ARBA" id="ARBA00004613"/>
    </source>
</evidence>
<dbReference type="EMBL" id="JAXCGZ010004242">
    <property type="protein sequence ID" value="KAK7082041.1"/>
    <property type="molecule type" value="Genomic_DNA"/>
</dbReference>
<evidence type="ECO:0000259" key="4">
    <source>
        <dbReference type="SMART" id="SM01318"/>
    </source>
</evidence>
<feature type="chain" id="PRO_5043025024" description="Single domain-containing protein" evidence="3">
    <location>
        <begin position="22"/>
        <end position="115"/>
    </location>
</feature>
<feature type="domain" description="Single" evidence="4">
    <location>
        <begin position="38"/>
        <end position="108"/>
    </location>
</feature>
<sequence length="115" mass="12589">MHHTVILILAFLTVFLGTVSASVFYELAESNPEYPGMCWVPSMGQAYQPNSTWQYPNICGKGTCLETDNGELKVFAVACSINPTGGPMCQIVRDFTKPYPECCAKLVCAEKTESP</sequence>
<keyword evidence="6" id="KW-1185">Reference proteome</keyword>
<evidence type="ECO:0000313" key="6">
    <source>
        <dbReference type="Proteomes" id="UP001381693"/>
    </source>
</evidence>
<accession>A0AAN9A649</accession>
<comment type="caution">
    <text evidence="5">The sequence shown here is derived from an EMBL/GenBank/DDBJ whole genome shotgun (WGS) entry which is preliminary data.</text>
</comment>
<gene>
    <name evidence="5" type="ORF">SK128_024003</name>
</gene>
<evidence type="ECO:0000313" key="5">
    <source>
        <dbReference type="EMBL" id="KAK7082041.1"/>
    </source>
</evidence>
<protein>
    <recommendedName>
        <fullName evidence="4">Single domain-containing protein</fullName>
    </recommendedName>
</protein>
<dbReference type="GO" id="GO:0005576">
    <property type="term" value="C:extracellular region"/>
    <property type="evidence" value="ECO:0007669"/>
    <property type="project" value="UniProtKB-SubCell"/>
</dbReference>
<organism evidence="5 6">
    <name type="scientific">Halocaridina rubra</name>
    <name type="common">Hawaiian red shrimp</name>
    <dbReference type="NCBI Taxonomy" id="373956"/>
    <lineage>
        <taxon>Eukaryota</taxon>
        <taxon>Metazoa</taxon>
        <taxon>Ecdysozoa</taxon>
        <taxon>Arthropoda</taxon>
        <taxon>Crustacea</taxon>
        <taxon>Multicrustacea</taxon>
        <taxon>Malacostraca</taxon>
        <taxon>Eumalacostraca</taxon>
        <taxon>Eucarida</taxon>
        <taxon>Decapoda</taxon>
        <taxon>Pleocyemata</taxon>
        <taxon>Caridea</taxon>
        <taxon>Atyoidea</taxon>
        <taxon>Atyidae</taxon>
        <taxon>Halocaridina</taxon>
    </lineage>
</organism>
<keyword evidence="3" id="KW-0732">Signal</keyword>
<reference evidence="5 6" key="1">
    <citation type="submission" date="2023-11" db="EMBL/GenBank/DDBJ databases">
        <title>Halocaridina rubra genome assembly.</title>
        <authorList>
            <person name="Smith C."/>
        </authorList>
    </citation>
    <scope>NUCLEOTIDE SEQUENCE [LARGE SCALE GENOMIC DNA]</scope>
    <source>
        <strain evidence="5">EP-1</strain>
        <tissue evidence="5">Whole</tissue>
    </source>
</reference>
<comment type="subcellular location">
    <subcellularLocation>
        <location evidence="1">Secreted</location>
    </subcellularLocation>
</comment>
<dbReference type="Pfam" id="PF15430">
    <property type="entry name" value="SVWC"/>
    <property type="match status" value="1"/>
</dbReference>
<keyword evidence="2" id="KW-0964">Secreted</keyword>
<name>A0AAN9A649_HALRR</name>
<evidence type="ECO:0000256" key="2">
    <source>
        <dbReference type="ARBA" id="ARBA00022525"/>
    </source>
</evidence>
<dbReference type="InterPro" id="IPR029277">
    <property type="entry name" value="SVWC_dom"/>
</dbReference>
<dbReference type="AlphaFoldDB" id="A0AAN9A649"/>
<proteinExistence type="predicted"/>
<dbReference type="Proteomes" id="UP001381693">
    <property type="component" value="Unassembled WGS sequence"/>
</dbReference>